<dbReference type="PROSITE" id="PS51257">
    <property type="entry name" value="PROKAR_LIPOPROTEIN"/>
    <property type="match status" value="1"/>
</dbReference>
<proteinExistence type="predicted"/>
<evidence type="ECO:0000313" key="6">
    <source>
        <dbReference type="Proteomes" id="UP001339911"/>
    </source>
</evidence>
<keyword evidence="5" id="KW-0503">Monooxygenase</keyword>
<accession>A0ABU7SEG7</accession>
<dbReference type="PANTHER" id="PTHR10157:SF23">
    <property type="entry name" value="MOXD1 HOMOLOG 1"/>
    <property type="match status" value="1"/>
</dbReference>
<dbReference type="Gene3D" id="2.60.120.310">
    <property type="entry name" value="Copper type II, ascorbate-dependent monooxygenase, N-terminal domain"/>
    <property type="match status" value="1"/>
</dbReference>
<dbReference type="Proteomes" id="UP001339911">
    <property type="component" value="Unassembled WGS sequence"/>
</dbReference>
<feature type="signal peptide" evidence="3">
    <location>
        <begin position="1"/>
        <end position="29"/>
    </location>
</feature>
<keyword evidence="6" id="KW-1185">Reference proteome</keyword>
<evidence type="ECO:0000256" key="3">
    <source>
        <dbReference type="SAM" id="SignalP"/>
    </source>
</evidence>
<feature type="chain" id="PRO_5045530530" evidence="3">
    <location>
        <begin position="30"/>
        <end position="398"/>
    </location>
</feature>
<dbReference type="RefSeq" id="WP_331208631.1">
    <property type="nucleotide sequence ID" value="NZ_JAZGQL010000010.1"/>
</dbReference>
<dbReference type="GO" id="GO:0004497">
    <property type="term" value="F:monooxygenase activity"/>
    <property type="evidence" value="ECO:0007669"/>
    <property type="project" value="UniProtKB-KW"/>
</dbReference>
<feature type="region of interest" description="Disordered" evidence="2">
    <location>
        <begin position="31"/>
        <end position="59"/>
    </location>
</feature>
<dbReference type="InterPro" id="IPR024548">
    <property type="entry name" value="Cu2_monoox_C"/>
</dbReference>
<evidence type="ECO:0000256" key="1">
    <source>
        <dbReference type="ARBA" id="ARBA00023157"/>
    </source>
</evidence>
<keyword evidence="5" id="KW-0560">Oxidoreductase</keyword>
<dbReference type="InterPro" id="IPR036939">
    <property type="entry name" value="Cu2_ascorb_mOase_N_sf"/>
</dbReference>
<reference evidence="5 6" key="1">
    <citation type="submission" date="2024-01" db="EMBL/GenBank/DDBJ databases">
        <title>Genome insights into Plantactinospora veratri sp. nov.</title>
        <authorList>
            <person name="Wang L."/>
        </authorList>
    </citation>
    <scope>NUCLEOTIDE SEQUENCE [LARGE SCALE GENOMIC DNA]</scope>
    <source>
        <strain evidence="5 6">NEAU-FHS4</strain>
    </source>
</reference>
<keyword evidence="1" id="KW-1015">Disulfide bond</keyword>
<evidence type="ECO:0000259" key="4">
    <source>
        <dbReference type="Pfam" id="PF03712"/>
    </source>
</evidence>
<dbReference type="InterPro" id="IPR000945">
    <property type="entry name" value="DBH-like"/>
</dbReference>
<dbReference type="SUPFAM" id="SSF49742">
    <property type="entry name" value="PHM/PNGase F"/>
    <property type="match status" value="2"/>
</dbReference>
<dbReference type="Pfam" id="PF03712">
    <property type="entry name" value="Cu2_monoox_C"/>
    <property type="match status" value="1"/>
</dbReference>
<evidence type="ECO:0000313" key="5">
    <source>
        <dbReference type="EMBL" id="MEE6308343.1"/>
    </source>
</evidence>
<name>A0ABU7SEG7_9ACTN</name>
<evidence type="ECO:0000256" key="2">
    <source>
        <dbReference type="SAM" id="MobiDB-lite"/>
    </source>
</evidence>
<dbReference type="EMBL" id="JAZGQL010000010">
    <property type="protein sequence ID" value="MEE6308343.1"/>
    <property type="molecule type" value="Genomic_DNA"/>
</dbReference>
<gene>
    <name evidence="5" type="ORF">V1634_16055</name>
</gene>
<dbReference type="InterPro" id="IPR008977">
    <property type="entry name" value="PHM/PNGase_F_dom_sf"/>
</dbReference>
<feature type="compositionally biased region" description="Low complexity" evidence="2">
    <location>
        <begin position="31"/>
        <end position="45"/>
    </location>
</feature>
<protein>
    <submittedName>
        <fullName evidence="5">Monooxygenase</fullName>
    </submittedName>
</protein>
<dbReference type="InterPro" id="IPR014784">
    <property type="entry name" value="Cu2_ascorb_mOase-like_C"/>
</dbReference>
<sequence>MKNMHRRVRPPVVAAASLAALLLGTSCGADPDAGSPPAARTTATGTHGGSHGTVDIPPAAPLRSGERFVTLNMAQPYRPAAPSGGTDEYRCFLVDPGLTEAAFLTGSQFLPQNGAMVHHAILFRLDADQVASARTLDAETPGDGWTCFGDAGIGEAAWVAHWAPGANETLLAPGLGYPMPPGSQLVMQVHYNLIDVRAAGDDTDRSGVRLRLVGGPEEVEPLVTELLTAPVELPCTADERGELCQREAALRDVRQRFGAEAGEQAERLNRYCNRGRAPAAGSTQHCDHQVDAAGLAHAVAGHMHLLGRAIKVELNPGTPGARTLLDIPNYDFDQQAIRPLPQPVAVEPGDVLRVTCRHDATLRQRLPQLRNLPPRYVVWAEGTSDEMCLGIVIMSRPD</sequence>
<organism evidence="5 6">
    <name type="scientific">Plantactinospora veratri</name>
    <dbReference type="NCBI Taxonomy" id="1436122"/>
    <lineage>
        <taxon>Bacteria</taxon>
        <taxon>Bacillati</taxon>
        <taxon>Actinomycetota</taxon>
        <taxon>Actinomycetes</taxon>
        <taxon>Micromonosporales</taxon>
        <taxon>Micromonosporaceae</taxon>
        <taxon>Plantactinospora</taxon>
    </lineage>
</organism>
<dbReference type="PANTHER" id="PTHR10157">
    <property type="entry name" value="DOPAMINE BETA HYDROXYLASE RELATED"/>
    <property type="match status" value="1"/>
</dbReference>
<feature type="domain" description="Copper type II ascorbate-dependent monooxygenase C-terminal" evidence="4">
    <location>
        <begin position="286"/>
        <end position="389"/>
    </location>
</feature>
<dbReference type="Gene3D" id="2.60.120.230">
    <property type="match status" value="1"/>
</dbReference>
<keyword evidence="3" id="KW-0732">Signal</keyword>
<comment type="caution">
    <text evidence="5">The sequence shown here is derived from an EMBL/GenBank/DDBJ whole genome shotgun (WGS) entry which is preliminary data.</text>
</comment>